<gene>
    <name evidence="2" type="primary">bbsF</name>
    <name evidence="2" type="ORF">CLHOM_33140</name>
</gene>
<dbReference type="InterPro" id="IPR050483">
    <property type="entry name" value="CoA-transferase_III_domain"/>
</dbReference>
<dbReference type="RefSeq" id="WP_052222759.1">
    <property type="nucleotide sequence ID" value="NZ_LHUR01000042.1"/>
</dbReference>
<dbReference type="PANTHER" id="PTHR48207:SF3">
    <property type="entry name" value="SUCCINATE--HYDROXYMETHYLGLUTARATE COA-TRANSFERASE"/>
    <property type="match status" value="1"/>
</dbReference>
<dbReference type="InterPro" id="IPR044855">
    <property type="entry name" value="CoA-Trfase_III_dom3_sf"/>
</dbReference>
<dbReference type="Proteomes" id="UP000037043">
    <property type="component" value="Unassembled WGS sequence"/>
</dbReference>
<evidence type="ECO:0000313" key="3">
    <source>
        <dbReference type="Proteomes" id="UP000037043"/>
    </source>
</evidence>
<dbReference type="InterPro" id="IPR023606">
    <property type="entry name" value="CoA-Trfase_III_dom_1_sf"/>
</dbReference>
<dbReference type="GO" id="GO:0033877">
    <property type="term" value="F:succinyl-CoA:(R)-benzylsuccinate CoA-transferase activity"/>
    <property type="evidence" value="ECO:0007669"/>
    <property type="project" value="UniProtKB-EC"/>
</dbReference>
<organism evidence="2 3">
    <name type="scientific">Clostridium homopropionicum DSM 5847</name>
    <dbReference type="NCBI Taxonomy" id="1121318"/>
    <lineage>
        <taxon>Bacteria</taxon>
        <taxon>Bacillati</taxon>
        <taxon>Bacillota</taxon>
        <taxon>Clostridia</taxon>
        <taxon>Eubacteriales</taxon>
        <taxon>Clostridiaceae</taxon>
        <taxon>Clostridium</taxon>
    </lineage>
</organism>
<dbReference type="EMBL" id="LHUR01000042">
    <property type="protein sequence ID" value="KOA18412.1"/>
    <property type="molecule type" value="Genomic_DNA"/>
</dbReference>
<proteinExistence type="predicted"/>
<dbReference type="AlphaFoldDB" id="A0A0L6Z617"/>
<dbReference type="Gene3D" id="3.30.1540.10">
    <property type="entry name" value="formyl-coa transferase, domain 3"/>
    <property type="match status" value="1"/>
</dbReference>
<dbReference type="SUPFAM" id="SSF89796">
    <property type="entry name" value="CoA-transferase family III (CaiB/BaiF)"/>
    <property type="match status" value="1"/>
</dbReference>
<dbReference type="Gene3D" id="3.40.50.10540">
    <property type="entry name" value="Crotonobetainyl-coa:carnitine coa-transferase, domain 1"/>
    <property type="match status" value="1"/>
</dbReference>
<evidence type="ECO:0000313" key="2">
    <source>
        <dbReference type="EMBL" id="KOA18412.1"/>
    </source>
</evidence>
<sequence>MKPLEGVKVLDFTEKLTGSLATMYLASYGAEVIKVEKPKIGDPVRAWEPIKNGKSVYFQYLNRGKKSIDIDINTEDGRNIIKKLVERCDVVCENFAPGFMDSIGLGYESLKEINSKIIYASCSYFGNSGPYKNKLGTSIVAQSLGVALDMTGNVGTYPIKPGPSVAEHYSAGYLATGIMLALINRKLTGEGQSVDISLLDSIFSCIEAAPAACSLIGEIHTRKGNFDPACAPYDSFKTNDGYVAVGVATEDQWGKFCHVINMPELIEDPRFKTNEGRCDDYTNKLRPILEAYTSTVSKYEIENGCRKVGVPCGAVLDIEEIINHPQITDNNFMFEMEVEGIGTVKAPTLPLKLSTESDEYNKNVPELGQNTSEILADL</sequence>
<dbReference type="Pfam" id="PF02515">
    <property type="entry name" value="CoA_transf_3"/>
    <property type="match status" value="1"/>
</dbReference>
<comment type="caution">
    <text evidence="2">The sequence shown here is derived from an EMBL/GenBank/DDBJ whole genome shotgun (WGS) entry which is preliminary data.</text>
</comment>
<keyword evidence="3" id="KW-1185">Reference proteome</keyword>
<name>A0A0L6Z617_9CLOT</name>
<evidence type="ECO:0000256" key="1">
    <source>
        <dbReference type="ARBA" id="ARBA00022679"/>
    </source>
</evidence>
<accession>A0A0L6Z617</accession>
<dbReference type="STRING" id="36844.SAMN04488501_101166"/>
<reference evidence="3" key="1">
    <citation type="submission" date="2015-08" db="EMBL/GenBank/DDBJ databases">
        <title>Genome sequence of the strict anaerobe Clostridium homopropionicum LuHBu1 (DSM 5847T).</title>
        <authorList>
            <person name="Poehlein A."/>
            <person name="Beck M."/>
            <person name="Schiel-Bengelsdorf B."/>
            <person name="Bengelsdorf F.R."/>
            <person name="Daniel R."/>
            <person name="Duerre P."/>
        </authorList>
    </citation>
    <scope>NUCLEOTIDE SEQUENCE [LARGE SCALE GENOMIC DNA]</scope>
    <source>
        <strain evidence="3">DSM 5847</strain>
    </source>
</reference>
<dbReference type="InterPro" id="IPR003673">
    <property type="entry name" value="CoA-Trfase_fam_III"/>
</dbReference>
<dbReference type="EC" id="2.8.3.15" evidence="2"/>
<dbReference type="PANTHER" id="PTHR48207">
    <property type="entry name" value="SUCCINATE--HYDROXYMETHYLGLUTARATE COA-TRANSFERASE"/>
    <property type="match status" value="1"/>
</dbReference>
<dbReference type="PATRIC" id="fig|1121318.3.peg.3309"/>
<protein>
    <submittedName>
        <fullName evidence="2">Succinyl-CoA:(R)-benzylsuccinate CoA-transferase subunit BbsF</fullName>
        <ecNumber evidence="2">2.8.3.15</ecNumber>
    </submittedName>
</protein>
<keyword evidence="1 2" id="KW-0808">Transferase</keyword>